<dbReference type="SUPFAM" id="SSF52540">
    <property type="entry name" value="P-loop containing nucleoside triphosphate hydrolases"/>
    <property type="match status" value="1"/>
</dbReference>
<reference evidence="2 5" key="3">
    <citation type="submission" date="2020-08" db="EMBL/GenBank/DDBJ databases">
        <title>Genomic Encyclopedia of Type Strains, Phase IV (KMG-IV): sequencing the most valuable type-strain genomes for metagenomic binning, comparative biology and taxonomic classification.</title>
        <authorList>
            <person name="Goeker M."/>
        </authorList>
    </citation>
    <scope>NUCLEOTIDE SEQUENCE [LARGE SCALE GENOMIC DNA]</scope>
    <source>
        <strain evidence="2 5">DSM 100995</strain>
    </source>
</reference>
<dbReference type="RefSeq" id="WP_134336408.1">
    <property type="nucleotide sequence ID" value="NZ_BMCZ01000003.1"/>
</dbReference>
<dbReference type="Proteomes" id="UP000297248">
    <property type="component" value="Unassembled WGS sequence"/>
</dbReference>
<dbReference type="EMBL" id="JACIEG010000009">
    <property type="protein sequence ID" value="MBB3971301.1"/>
    <property type="molecule type" value="Genomic_DNA"/>
</dbReference>
<evidence type="ECO:0000313" key="3">
    <source>
        <dbReference type="EMBL" id="TEW66803.1"/>
    </source>
</evidence>
<dbReference type="Pfam" id="PF01656">
    <property type="entry name" value="CbiA"/>
    <property type="match status" value="1"/>
</dbReference>
<reference evidence="3 4" key="1">
    <citation type="journal article" date="2016" name="Int. J. Syst. Evol. Microbiol.">
        <title>Proposal of Mucilaginibacter phyllosphaerae sp. nov. isolated from the phyllosphere of Galium album.</title>
        <authorList>
            <person name="Aydogan E.L."/>
            <person name="Busse H.J."/>
            <person name="Moser G."/>
            <person name="Muller C."/>
            <person name="Kampfer P."/>
            <person name="Glaeser S.P."/>
        </authorList>
    </citation>
    <scope>NUCLEOTIDE SEQUENCE [LARGE SCALE GENOMIC DNA]</scope>
    <source>
        <strain evidence="3 4">PP-F2FG21</strain>
    </source>
</reference>
<evidence type="ECO:0000313" key="4">
    <source>
        <dbReference type="Proteomes" id="UP000297248"/>
    </source>
</evidence>
<proteinExistence type="predicted"/>
<dbReference type="Gene3D" id="3.40.50.300">
    <property type="entry name" value="P-loop containing nucleotide triphosphate hydrolases"/>
    <property type="match status" value="1"/>
</dbReference>
<dbReference type="InterPro" id="IPR050678">
    <property type="entry name" value="DNA_Partitioning_ATPase"/>
</dbReference>
<dbReference type="EMBL" id="SNQG01000003">
    <property type="protein sequence ID" value="TEW66803.1"/>
    <property type="molecule type" value="Genomic_DNA"/>
</dbReference>
<comment type="caution">
    <text evidence="3">The sequence shown here is derived from an EMBL/GenBank/DDBJ whole genome shotgun (WGS) entry which is preliminary data.</text>
</comment>
<dbReference type="PANTHER" id="PTHR13696">
    <property type="entry name" value="P-LOOP CONTAINING NUCLEOSIDE TRIPHOSPHATE HYDROLASE"/>
    <property type="match status" value="1"/>
</dbReference>
<dbReference type="AlphaFoldDB" id="A0A4Y8AE38"/>
<sequence length="225" mass="25166">MIIIIGNQKGGAGKSTLTLLLANYLTQAKSCPVTVIDMDYQQSIIQKFDKAKILENEEPYEVIPANLESYPALRNLLGRNAKDIILIDLPGKLDDDGLIPVFTSADLVICPFAYDEFSFESTVLFTVVLRKINPKMPMVFVPNRVKANARYEIMLEVNEQLSKFGKITAVLPDRVDFQRVNTFLTPLNLSPVIIPVFEQIYADHLYGKHEITGRSDSGATGETNR</sequence>
<dbReference type="InterPro" id="IPR002586">
    <property type="entry name" value="CobQ/CobB/MinD/ParA_Nub-bd_dom"/>
</dbReference>
<dbReference type="CDD" id="cd02042">
    <property type="entry name" value="ParAB_family"/>
    <property type="match status" value="1"/>
</dbReference>
<evidence type="ECO:0000259" key="1">
    <source>
        <dbReference type="Pfam" id="PF01656"/>
    </source>
</evidence>
<accession>A0A4Y8AE38</accession>
<name>A0A4Y8AE38_9SPHI</name>
<dbReference type="InterPro" id="IPR027417">
    <property type="entry name" value="P-loop_NTPase"/>
</dbReference>
<reference evidence="3" key="2">
    <citation type="submission" date="2019-03" db="EMBL/GenBank/DDBJ databases">
        <authorList>
            <person name="Yan Y.-Q."/>
            <person name="Du Z.-J."/>
        </authorList>
    </citation>
    <scope>NUCLEOTIDE SEQUENCE</scope>
    <source>
        <strain evidence="3">PP-F2FG21</strain>
    </source>
</reference>
<organism evidence="3 4">
    <name type="scientific">Mucilaginibacter phyllosphaerae</name>
    <dbReference type="NCBI Taxonomy" id="1812349"/>
    <lineage>
        <taxon>Bacteria</taxon>
        <taxon>Pseudomonadati</taxon>
        <taxon>Bacteroidota</taxon>
        <taxon>Sphingobacteriia</taxon>
        <taxon>Sphingobacteriales</taxon>
        <taxon>Sphingobacteriaceae</taxon>
        <taxon>Mucilaginibacter</taxon>
    </lineage>
</organism>
<protein>
    <submittedName>
        <fullName evidence="2">Chromosome partitioning protein</fullName>
    </submittedName>
    <submittedName>
        <fullName evidence="3">ParA family protein</fullName>
    </submittedName>
</protein>
<keyword evidence="5" id="KW-1185">Reference proteome</keyword>
<dbReference type="PANTHER" id="PTHR13696:SF99">
    <property type="entry name" value="COBYRINIC ACID AC-DIAMIDE SYNTHASE"/>
    <property type="match status" value="1"/>
</dbReference>
<feature type="domain" description="CobQ/CobB/MinD/ParA nucleotide binding" evidence="1">
    <location>
        <begin position="3"/>
        <end position="179"/>
    </location>
</feature>
<evidence type="ECO:0000313" key="5">
    <source>
        <dbReference type="Proteomes" id="UP000583101"/>
    </source>
</evidence>
<gene>
    <name evidence="3" type="ORF">E2R65_10330</name>
    <name evidence="2" type="ORF">GGR35_003929</name>
</gene>
<dbReference type="OrthoDB" id="978593at2"/>
<evidence type="ECO:0000313" key="2">
    <source>
        <dbReference type="EMBL" id="MBB3971301.1"/>
    </source>
</evidence>
<dbReference type="Proteomes" id="UP000583101">
    <property type="component" value="Unassembled WGS sequence"/>
</dbReference>